<proteinExistence type="predicted"/>
<evidence type="ECO:0000259" key="4">
    <source>
        <dbReference type="PROSITE" id="PS50002"/>
    </source>
</evidence>
<evidence type="ECO:0000313" key="6">
    <source>
        <dbReference type="Proteomes" id="UP000075886"/>
    </source>
</evidence>
<evidence type="ECO:0000256" key="3">
    <source>
        <dbReference type="SAM" id="MobiDB-lite"/>
    </source>
</evidence>
<keyword evidence="6" id="KW-1185">Reference proteome</keyword>
<dbReference type="InterPro" id="IPR036028">
    <property type="entry name" value="SH3-like_dom_sf"/>
</dbReference>
<evidence type="ECO:0000256" key="1">
    <source>
        <dbReference type="ARBA" id="ARBA00022443"/>
    </source>
</evidence>
<feature type="region of interest" description="Disordered" evidence="3">
    <location>
        <begin position="145"/>
        <end position="179"/>
    </location>
</feature>
<feature type="region of interest" description="Disordered" evidence="3">
    <location>
        <begin position="1"/>
        <end position="39"/>
    </location>
</feature>
<reference evidence="5" key="2">
    <citation type="submission" date="2020-05" db="UniProtKB">
        <authorList>
            <consortium name="EnsemblMetazoa"/>
        </authorList>
    </citation>
    <scope>IDENTIFICATION</scope>
    <source>
        <strain evidence="5">FAR1</strain>
    </source>
</reference>
<accession>A0A182QYF8</accession>
<feature type="domain" description="SH3" evidence="4">
    <location>
        <begin position="74"/>
        <end position="144"/>
    </location>
</feature>
<dbReference type="EnsemblMetazoa" id="AFAF019399-RA">
    <property type="protein sequence ID" value="AFAF019399-PA"/>
    <property type="gene ID" value="AFAF019399"/>
</dbReference>
<dbReference type="Gene3D" id="2.30.30.40">
    <property type="entry name" value="SH3 Domains"/>
    <property type="match status" value="1"/>
</dbReference>
<protein>
    <recommendedName>
        <fullName evidence="4">SH3 domain-containing protein</fullName>
    </recommendedName>
</protein>
<dbReference type="AlphaFoldDB" id="A0A182QYF8"/>
<dbReference type="EMBL" id="AXCN02000969">
    <property type="status" value="NOT_ANNOTATED_CDS"/>
    <property type="molecule type" value="Genomic_DNA"/>
</dbReference>
<name>A0A182QYF8_9DIPT</name>
<dbReference type="STRING" id="69004.A0A182QYF8"/>
<sequence length="221" mass="23545">MSKASNNNNNLDKGGGNSSDTKVGGLTSTGSTKKSGRKISLPWFRQSSVPSHATLARQHTIDSPGSFQFLRKGGLSEMTWVLADHTAAPGSSELSVSKGQQVEIVDMNCSGAPDFYLVRLPSAVNATDSQEGMVPVAVLKPLPSSHSKLNNKQRDTDTLGEVPQENDCILPNQHTSPVNKRKGFSGITMNSHSSAVHDHLALIISKKARRGDSNATQIEGN</sequence>
<dbReference type="InterPro" id="IPR001452">
    <property type="entry name" value="SH3_domain"/>
</dbReference>
<organism evidence="5 6">
    <name type="scientific">Anopheles farauti</name>
    <dbReference type="NCBI Taxonomy" id="69004"/>
    <lineage>
        <taxon>Eukaryota</taxon>
        <taxon>Metazoa</taxon>
        <taxon>Ecdysozoa</taxon>
        <taxon>Arthropoda</taxon>
        <taxon>Hexapoda</taxon>
        <taxon>Insecta</taxon>
        <taxon>Pterygota</taxon>
        <taxon>Neoptera</taxon>
        <taxon>Endopterygota</taxon>
        <taxon>Diptera</taxon>
        <taxon>Nematocera</taxon>
        <taxon>Culicoidea</taxon>
        <taxon>Culicidae</taxon>
        <taxon>Anophelinae</taxon>
        <taxon>Anopheles</taxon>
    </lineage>
</organism>
<keyword evidence="1 2" id="KW-0728">SH3 domain</keyword>
<dbReference type="PROSITE" id="PS50002">
    <property type="entry name" value="SH3"/>
    <property type="match status" value="1"/>
</dbReference>
<dbReference type="VEuPathDB" id="VectorBase:AFAF019399"/>
<reference evidence="6" key="1">
    <citation type="submission" date="2014-01" db="EMBL/GenBank/DDBJ databases">
        <title>The Genome Sequence of Anopheles farauti FAR1 (V2).</title>
        <authorList>
            <consortium name="The Broad Institute Genomics Platform"/>
            <person name="Neafsey D.E."/>
            <person name="Besansky N."/>
            <person name="Howell P."/>
            <person name="Walton C."/>
            <person name="Young S.K."/>
            <person name="Zeng Q."/>
            <person name="Gargeya S."/>
            <person name="Fitzgerald M."/>
            <person name="Haas B."/>
            <person name="Abouelleil A."/>
            <person name="Allen A.W."/>
            <person name="Alvarado L."/>
            <person name="Arachchi H.M."/>
            <person name="Berlin A.M."/>
            <person name="Chapman S.B."/>
            <person name="Gainer-Dewar J."/>
            <person name="Goldberg J."/>
            <person name="Griggs A."/>
            <person name="Gujja S."/>
            <person name="Hansen M."/>
            <person name="Howarth C."/>
            <person name="Imamovic A."/>
            <person name="Ireland A."/>
            <person name="Larimer J."/>
            <person name="McCowan C."/>
            <person name="Murphy C."/>
            <person name="Pearson M."/>
            <person name="Poon T.W."/>
            <person name="Priest M."/>
            <person name="Roberts A."/>
            <person name="Saif S."/>
            <person name="Shea T."/>
            <person name="Sisk P."/>
            <person name="Sykes S."/>
            <person name="Wortman J."/>
            <person name="Nusbaum C."/>
            <person name="Birren B."/>
        </authorList>
    </citation>
    <scope>NUCLEOTIDE SEQUENCE [LARGE SCALE GENOMIC DNA]</scope>
    <source>
        <strain evidence="6">FAR1</strain>
    </source>
</reference>
<evidence type="ECO:0000313" key="5">
    <source>
        <dbReference type="EnsemblMetazoa" id="AFAF019399-PA"/>
    </source>
</evidence>
<dbReference type="SUPFAM" id="SSF50044">
    <property type="entry name" value="SH3-domain"/>
    <property type="match status" value="1"/>
</dbReference>
<feature type="compositionally biased region" description="Low complexity" evidence="3">
    <location>
        <begin position="1"/>
        <end position="12"/>
    </location>
</feature>
<dbReference type="Proteomes" id="UP000075886">
    <property type="component" value="Unassembled WGS sequence"/>
</dbReference>
<evidence type="ECO:0000256" key="2">
    <source>
        <dbReference type="PROSITE-ProRule" id="PRU00192"/>
    </source>
</evidence>